<evidence type="ECO:0000256" key="2">
    <source>
        <dbReference type="ARBA" id="ARBA00004496"/>
    </source>
</evidence>
<dbReference type="InterPro" id="IPR020590">
    <property type="entry name" value="Guanylate_kinase_CS"/>
</dbReference>
<comment type="catalytic activity">
    <reaction evidence="12 13">
        <text>GMP + ATP = GDP + ADP</text>
        <dbReference type="Rhea" id="RHEA:20780"/>
        <dbReference type="ChEBI" id="CHEBI:30616"/>
        <dbReference type="ChEBI" id="CHEBI:58115"/>
        <dbReference type="ChEBI" id="CHEBI:58189"/>
        <dbReference type="ChEBI" id="CHEBI:456216"/>
        <dbReference type="EC" id="2.7.4.8"/>
    </reaction>
</comment>
<dbReference type="Proteomes" id="UP000654279">
    <property type="component" value="Unassembled WGS sequence"/>
</dbReference>
<comment type="caution">
    <text evidence="15">The sequence shown here is derived from an EMBL/GenBank/DDBJ whole genome shotgun (WGS) entry which is preliminary data.</text>
</comment>
<evidence type="ECO:0000256" key="5">
    <source>
        <dbReference type="ARBA" id="ARBA00016296"/>
    </source>
</evidence>
<feature type="binding site" evidence="13">
    <location>
        <begin position="16"/>
        <end position="23"/>
    </location>
    <ligand>
        <name>ATP</name>
        <dbReference type="ChEBI" id="CHEBI:30616"/>
    </ligand>
</feature>
<evidence type="ECO:0000259" key="14">
    <source>
        <dbReference type="PROSITE" id="PS50052"/>
    </source>
</evidence>
<name>A0A926CZI2_9FIRM</name>
<dbReference type="EMBL" id="JACRSO010000002">
    <property type="protein sequence ID" value="MBC8528789.1"/>
    <property type="molecule type" value="Genomic_DNA"/>
</dbReference>
<evidence type="ECO:0000256" key="9">
    <source>
        <dbReference type="ARBA" id="ARBA00022777"/>
    </source>
</evidence>
<dbReference type="InterPro" id="IPR017665">
    <property type="entry name" value="Guanylate_kinase"/>
</dbReference>
<dbReference type="GO" id="GO:0004385">
    <property type="term" value="F:GMP kinase activity"/>
    <property type="evidence" value="ECO:0007669"/>
    <property type="project" value="UniProtKB-UniRule"/>
</dbReference>
<dbReference type="RefSeq" id="WP_138295861.1">
    <property type="nucleotide sequence ID" value="NZ_JACRSO010000002.1"/>
</dbReference>
<protein>
    <recommendedName>
        <fullName evidence="5 13">Guanylate kinase</fullName>
        <ecNumber evidence="4 13">2.7.4.8</ecNumber>
    </recommendedName>
    <alternativeName>
        <fullName evidence="11 13">GMP kinase</fullName>
    </alternativeName>
</protein>
<dbReference type="Pfam" id="PF00625">
    <property type="entry name" value="Guanylate_kin"/>
    <property type="match status" value="1"/>
</dbReference>
<reference evidence="15" key="1">
    <citation type="submission" date="2020-08" db="EMBL/GenBank/DDBJ databases">
        <title>Genome public.</title>
        <authorList>
            <person name="Liu C."/>
            <person name="Sun Q."/>
        </authorList>
    </citation>
    <scope>NUCLEOTIDE SEQUENCE</scope>
    <source>
        <strain evidence="15">NSJ-44</strain>
    </source>
</reference>
<evidence type="ECO:0000256" key="1">
    <source>
        <dbReference type="ARBA" id="ARBA00003531"/>
    </source>
</evidence>
<keyword evidence="10 13" id="KW-0067">ATP-binding</keyword>
<evidence type="ECO:0000256" key="8">
    <source>
        <dbReference type="ARBA" id="ARBA00022741"/>
    </source>
</evidence>
<dbReference type="InterPro" id="IPR027417">
    <property type="entry name" value="P-loop_NTPase"/>
</dbReference>
<dbReference type="AlphaFoldDB" id="A0A926CZI2"/>
<comment type="similarity">
    <text evidence="3 13">Belongs to the guanylate kinase family.</text>
</comment>
<evidence type="ECO:0000313" key="16">
    <source>
        <dbReference type="Proteomes" id="UP000654279"/>
    </source>
</evidence>
<dbReference type="FunFam" id="3.30.63.10:FF:000005">
    <property type="entry name" value="Guanylate kinase"/>
    <property type="match status" value="1"/>
</dbReference>
<dbReference type="FunFam" id="3.40.50.300:FF:000855">
    <property type="entry name" value="Guanylate kinase"/>
    <property type="match status" value="1"/>
</dbReference>
<evidence type="ECO:0000256" key="6">
    <source>
        <dbReference type="ARBA" id="ARBA00022490"/>
    </source>
</evidence>
<dbReference type="PROSITE" id="PS50052">
    <property type="entry name" value="GUANYLATE_KINASE_2"/>
    <property type="match status" value="1"/>
</dbReference>
<accession>A0A926CZI2</accession>
<dbReference type="SMART" id="SM00072">
    <property type="entry name" value="GuKc"/>
    <property type="match status" value="1"/>
</dbReference>
<evidence type="ECO:0000256" key="7">
    <source>
        <dbReference type="ARBA" id="ARBA00022679"/>
    </source>
</evidence>
<dbReference type="PROSITE" id="PS00856">
    <property type="entry name" value="GUANYLATE_KINASE_1"/>
    <property type="match status" value="1"/>
</dbReference>
<dbReference type="EC" id="2.7.4.8" evidence="4 13"/>
<dbReference type="GO" id="GO:0005524">
    <property type="term" value="F:ATP binding"/>
    <property type="evidence" value="ECO:0007669"/>
    <property type="project" value="UniProtKB-UniRule"/>
</dbReference>
<dbReference type="SUPFAM" id="SSF52540">
    <property type="entry name" value="P-loop containing nucleoside triphosphate hydrolases"/>
    <property type="match status" value="1"/>
</dbReference>
<dbReference type="HAMAP" id="MF_00328">
    <property type="entry name" value="Guanylate_kinase"/>
    <property type="match status" value="1"/>
</dbReference>
<dbReference type="InterPro" id="IPR008144">
    <property type="entry name" value="Guanylate_kin-like_dom"/>
</dbReference>
<evidence type="ECO:0000256" key="3">
    <source>
        <dbReference type="ARBA" id="ARBA00005790"/>
    </source>
</evidence>
<evidence type="ECO:0000256" key="11">
    <source>
        <dbReference type="ARBA" id="ARBA00030128"/>
    </source>
</evidence>
<keyword evidence="6 13" id="KW-0963">Cytoplasm</keyword>
<evidence type="ECO:0000256" key="13">
    <source>
        <dbReference type="HAMAP-Rule" id="MF_00328"/>
    </source>
</evidence>
<sequence length="208" mass="23795">MIARTYNKGLLVVISGPSGTGKGTVCKRLLEKHPEIKLSISVTTRQPRKGEVEGKNYFFRTEQEFKQIMEEGGFLECAQVYDSYYGTPKKYVREQMNAGHDVILEIDIQGALKVKERFEEGVFIFILPPSMEELRKRITGRGTESEEAILKRFQSAYQELDFMNRYNYVVVNDEVEAAADRIAAIIQAEKCRVDRNHHINEQLLGGVI</sequence>
<dbReference type="Gene3D" id="3.40.50.300">
    <property type="entry name" value="P-loop containing nucleotide triphosphate hydrolases"/>
    <property type="match status" value="1"/>
</dbReference>
<evidence type="ECO:0000256" key="10">
    <source>
        <dbReference type="ARBA" id="ARBA00022840"/>
    </source>
</evidence>
<gene>
    <name evidence="13 15" type="primary">gmk</name>
    <name evidence="15" type="ORF">H8699_05020</name>
</gene>
<evidence type="ECO:0000256" key="4">
    <source>
        <dbReference type="ARBA" id="ARBA00012961"/>
    </source>
</evidence>
<dbReference type="Gene3D" id="3.30.63.10">
    <property type="entry name" value="Guanylate Kinase phosphate binding domain"/>
    <property type="match status" value="1"/>
</dbReference>
<dbReference type="NCBIfam" id="TIGR03263">
    <property type="entry name" value="guanyl_kin"/>
    <property type="match status" value="1"/>
</dbReference>
<keyword evidence="8 13" id="KW-0547">Nucleotide-binding</keyword>
<keyword evidence="7 13" id="KW-0808">Transferase</keyword>
<comment type="function">
    <text evidence="1 13">Essential for recycling GMP and indirectly, cGMP.</text>
</comment>
<keyword evidence="9 13" id="KW-0418">Kinase</keyword>
<dbReference type="PANTHER" id="PTHR23117">
    <property type="entry name" value="GUANYLATE KINASE-RELATED"/>
    <property type="match status" value="1"/>
</dbReference>
<proteinExistence type="inferred from homology"/>
<evidence type="ECO:0000313" key="15">
    <source>
        <dbReference type="EMBL" id="MBC8528789.1"/>
    </source>
</evidence>
<feature type="domain" description="Guanylate kinase-like" evidence="14">
    <location>
        <begin position="9"/>
        <end position="187"/>
    </location>
</feature>
<dbReference type="CDD" id="cd00071">
    <property type="entry name" value="GMPK"/>
    <property type="match status" value="1"/>
</dbReference>
<keyword evidence="16" id="KW-1185">Reference proteome</keyword>
<evidence type="ECO:0000256" key="12">
    <source>
        <dbReference type="ARBA" id="ARBA00048594"/>
    </source>
</evidence>
<dbReference type="GO" id="GO:0005829">
    <property type="term" value="C:cytosol"/>
    <property type="evidence" value="ECO:0007669"/>
    <property type="project" value="TreeGrafter"/>
</dbReference>
<dbReference type="PANTHER" id="PTHR23117:SF13">
    <property type="entry name" value="GUANYLATE KINASE"/>
    <property type="match status" value="1"/>
</dbReference>
<dbReference type="InterPro" id="IPR008145">
    <property type="entry name" value="GK/Ca_channel_bsu"/>
</dbReference>
<comment type="subcellular location">
    <subcellularLocation>
        <location evidence="2 13">Cytoplasm</location>
    </subcellularLocation>
</comment>
<organism evidence="15 16">
    <name type="scientific">Luoshenia tenuis</name>
    <dbReference type="NCBI Taxonomy" id="2763654"/>
    <lineage>
        <taxon>Bacteria</taxon>
        <taxon>Bacillati</taxon>
        <taxon>Bacillota</taxon>
        <taxon>Clostridia</taxon>
        <taxon>Christensenellales</taxon>
        <taxon>Christensenellaceae</taxon>
        <taxon>Luoshenia</taxon>
    </lineage>
</organism>